<evidence type="ECO:0000313" key="2">
    <source>
        <dbReference type="Proteomes" id="UP000545493"/>
    </source>
</evidence>
<name>A0A7X5UV16_9PSEU</name>
<comment type="caution">
    <text evidence="1">The sequence shown here is derived from an EMBL/GenBank/DDBJ whole genome shotgun (WGS) entry which is preliminary data.</text>
</comment>
<keyword evidence="2" id="KW-1185">Reference proteome</keyword>
<evidence type="ECO:0000313" key="1">
    <source>
        <dbReference type="EMBL" id="NIJ14630.1"/>
    </source>
</evidence>
<reference evidence="1 2" key="1">
    <citation type="submission" date="2020-03" db="EMBL/GenBank/DDBJ databases">
        <title>Sequencing the genomes of 1000 actinobacteria strains.</title>
        <authorList>
            <person name="Klenk H.-P."/>
        </authorList>
    </citation>
    <scope>NUCLEOTIDE SEQUENCE [LARGE SCALE GENOMIC DNA]</scope>
    <source>
        <strain evidence="1 2">DSM 45685</strain>
    </source>
</reference>
<protein>
    <submittedName>
        <fullName evidence="1">Uncharacterized protein</fullName>
    </submittedName>
</protein>
<dbReference type="EMBL" id="JAAOYM010000002">
    <property type="protein sequence ID" value="NIJ14630.1"/>
    <property type="molecule type" value="Genomic_DNA"/>
</dbReference>
<proteinExistence type="predicted"/>
<organism evidence="1 2">
    <name type="scientific">Saccharomonospora amisosensis</name>
    <dbReference type="NCBI Taxonomy" id="1128677"/>
    <lineage>
        <taxon>Bacteria</taxon>
        <taxon>Bacillati</taxon>
        <taxon>Actinomycetota</taxon>
        <taxon>Actinomycetes</taxon>
        <taxon>Pseudonocardiales</taxon>
        <taxon>Pseudonocardiaceae</taxon>
        <taxon>Saccharomonospora</taxon>
    </lineage>
</organism>
<sequence length="233" mass="24391">MAKRWVTLQDGRKVLINTGGGAAKVVVGAAVTAVALYATGMPGGLSALAGGSSGAAAGSSSVNARSLNARKADAKHIARIRNLDAALRRVGMRIVRQTVSKSNRDCVTAAYGKVQQSFLRNPCKSLNRKLYATADPDGNVVLISVAWVSFRTAGQQRAFRDVIDEYGTGDIRPLGAGLLGMADIRFTGRNYHSEPRGARLTVAEAEAATGAFDTDVLDGIAEIAAQVPRPPRG</sequence>
<accession>A0A7X5UV16</accession>
<gene>
    <name evidence="1" type="ORF">FHU38_005031</name>
</gene>
<dbReference type="Proteomes" id="UP000545493">
    <property type="component" value="Unassembled WGS sequence"/>
</dbReference>
<dbReference type="AlphaFoldDB" id="A0A7X5UV16"/>
<dbReference type="RefSeq" id="WP_167176910.1">
    <property type="nucleotide sequence ID" value="NZ_JAAOYM010000002.1"/>
</dbReference>